<dbReference type="Gene3D" id="2.30.30.320">
    <property type="entry name" value="DUF1653-like domain"/>
    <property type="match status" value="1"/>
</dbReference>
<feature type="domain" description="DUF1653" evidence="1">
    <location>
        <begin position="145"/>
        <end position="204"/>
    </location>
</feature>
<dbReference type="Pfam" id="PF03682">
    <property type="entry name" value="UPF0158"/>
    <property type="match status" value="1"/>
</dbReference>
<dbReference type="RefSeq" id="WP_235898175.1">
    <property type="nucleotide sequence ID" value="NZ_JBJESO010000002.1"/>
</dbReference>
<evidence type="ECO:0000259" key="1">
    <source>
        <dbReference type="Pfam" id="PF07866"/>
    </source>
</evidence>
<comment type="caution">
    <text evidence="2">The sequence shown here is derived from an EMBL/GenBank/DDBJ whole genome shotgun (WGS) entry which is preliminary data.</text>
</comment>
<dbReference type="InterPro" id="IPR037135">
    <property type="entry name" value="DUF1653-like_dom_sf"/>
</dbReference>
<sequence>MEIRIEEIINAIATSAKDTEYYYDTETGDLEMTIDGEILGNRDIDLTDDERYIRLPDRYELDEKKMVTDFARHADDPVLRAKLLQVISQDDSLNLFRETVQDLNVSVHWDHYREAAFRKVATEWCDYNDIDYVDENRDRVIEGAVYRHFKGKKYRVLGVAKHSETLEELVIYQSMDADKVLWARPKKMFCSKVTVDGEEKERFELVERP</sequence>
<proteinExistence type="predicted"/>
<dbReference type="InterPro" id="IPR023387">
    <property type="entry name" value="DUF1653-like_dom"/>
</dbReference>
<dbReference type="Proteomes" id="UP000469424">
    <property type="component" value="Unassembled WGS sequence"/>
</dbReference>
<dbReference type="InterPro" id="IPR005361">
    <property type="entry name" value="UPF0158"/>
</dbReference>
<evidence type="ECO:0000313" key="3">
    <source>
        <dbReference type="Proteomes" id="UP000469424"/>
    </source>
</evidence>
<dbReference type="Pfam" id="PF07866">
    <property type="entry name" value="DUF1653"/>
    <property type="match status" value="1"/>
</dbReference>
<dbReference type="EMBL" id="VUNA01000003">
    <property type="protein sequence ID" value="MST70230.1"/>
    <property type="molecule type" value="Genomic_DNA"/>
</dbReference>
<protein>
    <submittedName>
        <fullName evidence="2">DUF1653 domain-containing protein</fullName>
    </submittedName>
</protein>
<gene>
    <name evidence="2" type="ORF">FYJ65_02560</name>
</gene>
<evidence type="ECO:0000313" key="2">
    <source>
        <dbReference type="EMBL" id="MST70230.1"/>
    </source>
</evidence>
<name>A0A6N7X402_9FIRM</name>
<accession>A0A6N7X402</accession>
<organism evidence="2 3">
    <name type="scientific">Mogibacterium kristiansenii</name>
    <dbReference type="NCBI Taxonomy" id="2606708"/>
    <lineage>
        <taxon>Bacteria</taxon>
        <taxon>Bacillati</taxon>
        <taxon>Bacillota</taxon>
        <taxon>Clostridia</taxon>
        <taxon>Peptostreptococcales</taxon>
        <taxon>Anaerovoracaceae</taxon>
        <taxon>Mogibacterium</taxon>
    </lineage>
</organism>
<keyword evidence="3" id="KW-1185">Reference proteome</keyword>
<reference evidence="2 3" key="1">
    <citation type="submission" date="2019-08" db="EMBL/GenBank/DDBJ databases">
        <title>In-depth cultivation of the pig gut microbiome towards novel bacterial diversity and tailored functional studies.</title>
        <authorList>
            <person name="Wylensek D."/>
            <person name="Hitch T.C.A."/>
            <person name="Clavel T."/>
        </authorList>
    </citation>
    <scope>NUCLEOTIDE SEQUENCE [LARGE SCALE GENOMIC DNA]</scope>
    <source>
        <strain evidence="2 3">WCA-MUC-591-APC-4B</strain>
    </source>
</reference>
<dbReference type="AlphaFoldDB" id="A0A6N7X402"/>